<evidence type="ECO:0000313" key="3">
    <source>
        <dbReference type="Proteomes" id="UP000616724"/>
    </source>
</evidence>
<dbReference type="EMBL" id="BOOH01000021">
    <property type="protein sequence ID" value="GIH76626.1"/>
    <property type="molecule type" value="Genomic_DNA"/>
</dbReference>
<dbReference type="AlphaFoldDB" id="A0A8J3RM35"/>
<feature type="region of interest" description="Disordered" evidence="1">
    <location>
        <begin position="49"/>
        <end position="93"/>
    </location>
</feature>
<gene>
    <name evidence="2" type="ORF">Plo01_30550</name>
</gene>
<keyword evidence="3" id="KW-1185">Reference proteome</keyword>
<organism evidence="2 3">
    <name type="scientific">Planobispora longispora</name>
    <dbReference type="NCBI Taxonomy" id="28887"/>
    <lineage>
        <taxon>Bacteria</taxon>
        <taxon>Bacillati</taxon>
        <taxon>Actinomycetota</taxon>
        <taxon>Actinomycetes</taxon>
        <taxon>Streptosporangiales</taxon>
        <taxon>Streptosporangiaceae</taxon>
        <taxon>Planobispora</taxon>
    </lineage>
</organism>
<evidence type="ECO:0000256" key="1">
    <source>
        <dbReference type="SAM" id="MobiDB-lite"/>
    </source>
</evidence>
<feature type="compositionally biased region" description="Low complexity" evidence="1">
    <location>
        <begin position="11"/>
        <end position="21"/>
    </location>
</feature>
<dbReference type="Proteomes" id="UP000616724">
    <property type="component" value="Unassembled WGS sequence"/>
</dbReference>
<sequence>MAVSAHRTRSRAGAAAEGARPSGEDARDVAPVAVTDTIALPWVRTPTERDVWVTGPPRPVTETMPSGAGRAHPHKPQADYVTPKYGPMSRKPGRCHGNTGGVMETCAAISGTSALTCRNRA</sequence>
<protein>
    <submittedName>
        <fullName evidence="2">Uncharacterized protein</fullName>
    </submittedName>
</protein>
<comment type="caution">
    <text evidence="2">The sequence shown here is derived from an EMBL/GenBank/DDBJ whole genome shotgun (WGS) entry which is preliminary data.</text>
</comment>
<feature type="region of interest" description="Disordered" evidence="1">
    <location>
        <begin position="1"/>
        <end position="30"/>
    </location>
</feature>
<proteinExistence type="predicted"/>
<name>A0A8J3RM35_9ACTN</name>
<evidence type="ECO:0000313" key="2">
    <source>
        <dbReference type="EMBL" id="GIH76626.1"/>
    </source>
</evidence>
<accession>A0A8J3RM35</accession>
<feature type="compositionally biased region" description="Basic residues" evidence="1">
    <location>
        <begin position="1"/>
        <end position="10"/>
    </location>
</feature>
<reference evidence="2 3" key="1">
    <citation type="submission" date="2021-01" db="EMBL/GenBank/DDBJ databases">
        <title>Whole genome shotgun sequence of Planobispora longispora NBRC 13918.</title>
        <authorList>
            <person name="Komaki H."/>
            <person name="Tamura T."/>
        </authorList>
    </citation>
    <scope>NUCLEOTIDE SEQUENCE [LARGE SCALE GENOMIC DNA]</scope>
    <source>
        <strain evidence="2 3">NBRC 13918</strain>
    </source>
</reference>